<evidence type="ECO:0000313" key="3">
    <source>
        <dbReference type="Proteomes" id="UP000324897"/>
    </source>
</evidence>
<dbReference type="AlphaFoldDB" id="A0A5J9WSA7"/>
<evidence type="ECO:0000256" key="1">
    <source>
        <dbReference type="SAM" id="MobiDB-lite"/>
    </source>
</evidence>
<dbReference type="OrthoDB" id="10264771at2759"/>
<evidence type="ECO:0000313" key="2">
    <source>
        <dbReference type="EMBL" id="TVU50250.1"/>
    </source>
</evidence>
<feature type="region of interest" description="Disordered" evidence="1">
    <location>
        <begin position="1"/>
        <end position="42"/>
    </location>
</feature>
<dbReference type="Gramene" id="TVU50250">
    <property type="protein sequence ID" value="TVU50250"/>
    <property type="gene ID" value="EJB05_01616"/>
</dbReference>
<dbReference type="Proteomes" id="UP000324897">
    <property type="component" value="Chromosome 6"/>
</dbReference>
<accession>A0A5J9WSA7</accession>
<organism evidence="2 3">
    <name type="scientific">Eragrostis curvula</name>
    <name type="common">weeping love grass</name>
    <dbReference type="NCBI Taxonomy" id="38414"/>
    <lineage>
        <taxon>Eukaryota</taxon>
        <taxon>Viridiplantae</taxon>
        <taxon>Streptophyta</taxon>
        <taxon>Embryophyta</taxon>
        <taxon>Tracheophyta</taxon>
        <taxon>Spermatophyta</taxon>
        <taxon>Magnoliopsida</taxon>
        <taxon>Liliopsida</taxon>
        <taxon>Poales</taxon>
        <taxon>Poaceae</taxon>
        <taxon>PACMAD clade</taxon>
        <taxon>Chloridoideae</taxon>
        <taxon>Eragrostideae</taxon>
        <taxon>Eragrostidinae</taxon>
        <taxon>Eragrostis</taxon>
    </lineage>
</organism>
<dbReference type="EMBL" id="RWGY01000002">
    <property type="protein sequence ID" value="TVU50250.1"/>
    <property type="molecule type" value="Genomic_DNA"/>
</dbReference>
<comment type="caution">
    <text evidence="2">The sequence shown here is derived from an EMBL/GenBank/DDBJ whole genome shotgun (WGS) entry which is preliminary data.</text>
</comment>
<feature type="non-terminal residue" evidence="2">
    <location>
        <position position="1"/>
    </location>
</feature>
<name>A0A5J9WSA7_9POAL</name>
<reference evidence="2 3" key="1">
    <citation type="journal article" date="2019" name="Sci. Rep.">
        <title>A high-quality genome of Eragrostis curvula grass provides insights into Poaceae evolution and supports new strategies to enhance forage quality.</title>
        <authorList>
            <person name="Carballo J."/>
            <person name="Santos B.A.C.M."/>
            <person name="Zappacosta D."/>
            <person name="Garbus I."/>
            <person name="Selva J.P."/>
            <person name="Gallo C.A."/>
            <person name="Diaz A."/>
            <person name="Albertini E."/>
            <person name="Caccamo M."/>
            <person name="Echenique V."/>
        </authorList>
    </citation>
    <scope>NUCLEOTIDE SEQUENCE [LARGE SCALE GENOMIC DNA]</scope>
    <source>
        <strain evidence="3">cv. Victoria</strain>
        <tissue evidence="2">Leaf</tissue>
    </source>
</reference>
<gene>
    <name evidence="2" type="ORF">EJB05_01616</name>
</gene>
<sequence length="199" mass="22717">MRQAPEGSPRGESRHAPSISRGTQRWGRGKTHPDSSRQPARRRHHALEAAFLEPLAKAAVTDGDRMLNSFQSDSHVFEQSFSLWWRMSGSSKVVVRYLEAPLLFEVRYIISSGDALDPVLLKKRSDSAERSRSQKLRRIEKSKELRKKQFKVERIEQLGKTAITEYYNVFFENGLVAHKNGELIGTQLSFSLGIVEYTV</sequence>
<keyword evidence="3" id="KW-1185">Reference proteome</keyword>
<protein>
    <submittedName>
        <fullName evidence="2">Uncharacterized protein</fullName>
    </submittedName>
</protein>
<proteinExistence type="predicted"/>